<keyword evidence="3" id="KW-0808">Transferase</keyword>
<dbReference type="GO" id="GO:0016881">
    <property type="term" value="F:acid-amino acid ligase activity"/>
    <property type="evidence" value="ECO:0007669"/>
    <property type="project" value="UniProtKB-ARBA"/>
</dbReference>
<dbReference type="EMBL" id="SWCJ01000023">
    <property type="protein sequence ID" value="TKB50116.1"/>
    <property type="molecule type" value="Genomic_DNA"/>
</dbReference>
<dbReference type="InterPro" id="IPR022770">
    <property type="entry name" value="IucA/IucC-like_C"/>
</dbReference>
<gene>
    <name evidence="3" type="ORF">FCL42_19675</name>
</gene>
<dbReference type="PANTHER" id="PTHR34384">
    <property type="entry name" value="L-2,3-DIAMINOPROPANOATE--CITRATE LIGASE"/>
    <property type="match status" value="1"/>
</dbReference>
<dbReference type="Gene3D" id="6.10.250.3370">
    <property type="match status" value="1"/>
</dbReference>
<evidence type="ECO:0000313" key="4">
    <source>
        <dbReference type="Proteomes" id="UP000305675"/>
    </source>
</evidence>
<dbReference type="Gene3D" id="3.30.310.280">
    <property type="match status" value="1"/>
</dbReference>
<evidence type="ECO:0000313" key="3">
    <source>
        <dbReference type="EMBL" id="TKB50116.1"/>
    </source>
</evidence>
<dbReference type="Pfam" id="PF13523">
    <property type="entry name" value="Acetyltransf_8"/>
    <property type="match status" value="1"/>
</dbReference>
<dbReference type="InterPro" id="IPR037455">
    <property type="entry name" value="LucA/IucC-like"/>
</dbReference>
<accession>A0A4U1BG42</accession>
<proteinExistence type="predicted"/>
<dbReference type="AlphaFoldDB" id="A0A4U1BG42"/>
<reference evidence="3 4" key="1">
    <citation type="submission" date="2019-04" db="EMBL/GenBank/DDBJ databases">
        <authorList>
            <person name="Hwang J.C."/>
        </authorList>
    </citation>
    <scope>NUCLEOTIDE SEQUENCE [LARGE SCALE GENOMIC DNA]</scope>
    <source>
        <strain evidence="3 4">IMCC35002</strain>
    </source>
</reference>
<dbReference type="Gene3D" id="1.10.510.40">
    <property type="match status" value="1"/>
</dbReference>
<dbReference type="Pfam" id="PF06276">
    <property type="entry name" value="FhuF"/>
    <property type="match status" value="1"/>
</dbReference>
<evidence type="ECO:0000259" key="2">
    <source>
        <dbReference type="SMART" id="SM01006"/>
    </source>
</evidence>
<protein>
    <submittedName>
        <fullName evidence="3">GNAT family N-acetyltransferase</fullName>
    </submittedName>
</protein>
<dbReference type="InterPro" id="IPR016181">
    <property type="entry name" value="Acyl_CoA_acyltransferase"/>
</dbReference>
<dbReference type="Gene3D" id="3.40.630.30">
    <property type="match status" value="1"/>
</dbReference>
<dbReference type="OrthoDB" id="495728at2"/>
<dbReference type="PANTHER" id="PTHR34384:SF6">
    <property type="entry name" value="STAPHYLOFERRIN B SYNTHASE"/>
    <property type="match status" value="1"/>
</dbReference>
<comment type="caution">
    <text evidence="3">The sequence shown here is derived from an EMBL/GenBank/DDBJ whole genome shotgun (WGS) entry which is preliminary data.</text>
</comment>
<dbReference type="GO" id="GO:0016746">
    <property type="term" value="F:acyltransferase activity"/>
    <property type="evidence" value="ECO:0007669"/>
    <property type="project" value="InterPro"/>
</dbReference>
<evidence type="ECO:0000256" key="1">
    <source>
        <dbReference type="ARBA" id="ARBA00004924"/>
    </source>
</evidence>
<organism evidence="3 4">
    <name type="scientific">Ferrimonas aestuarii</name>
    <dbReference type="NCBI Taxonomy" id="2569539"/>
    <lineage>
        <taxon>Bacteria</taxon>
        <taxon>Pseudomonadati</taxon>
        <taxon>Pseudomonadota</taxon>
        <taxon>Gammaproteobacteria</taxon>
        <taxon>Alteromonadales</taxon>
        <taxon>Ferrimonadaceae</taxon>
        <taxon>Ferrimonas</taxon>
    </lineage>
</organism>
<dbReference type="SUPFAM" id="SSF55729">
    <property type="entry name" value="Acyl-CoA N-acyltransferases (Nat)"/>
    <property type="match status" value="1"/>
</dbReference>
<dbReference type="GO" id="GO:0019290">
    <property type="term" value="P:siderophore biosynthetic process"/>
    <property type="evidence" value="ECO:0007669"/>
    <property type="project" value="InterPro"/>
</dbReference>
<feature type="domain" description="Acyltransferase MbtK/IucB-like conserved" evidence="2">
    <location>
        <begin position="34"/>
        <end position="79"/>
    </location>
</feature>
<dbReference type="InterPro" id="IPR007310">
    <property type="entry name" value="Aerobactin_biosyn_IucA/IucC_N"/>
</dbReference>
<keyword evidence="4" id="KW-1185">Reference proteome</keyword>
<dbReference type="InterPro" id="IPR019432">
    <property type="entry name" value="Acyltransferase_MbtK/IucB-like"/>
</dbReference>
<dbReference type="SMART" id="SM01006">
    <property type="entry name" value="AlcB"/>
    <property type="match status" value="1"/>
</dbReference>
<dbReference type="Pfam" id="PF04183">
    <property type="entry name" value="IucA_IucC"/>
    <property type="match status" value="1"/>
</dbReference>
<dbReference type="Proteomes" id="UP000305675">
    <property type="component" value="Unassembled WGS sequence"/>
</dbReference>
<dbReference type="RefSeq" id="WP_136865140.1">
    <property type="nucleotide sequence ID" value="NZ_SWCJ01000023.1"/>
</dbReference>
<comment type="pathway">
    <text evidence="1">Siderophore biosynthesis.</text>
</comment>
<name>A0A4U1BG42_9GAMM</name>
<sequence>MTTAKLRTKATAAPSLNPDKFSLTLSSGQQLSLRHFSIVDDSPWLTSWVNQDYAHFWGMQGCDQQQVIEEYTQLSGHSQLLVAEIDSTPKALFELYNPNRDAVGQHYPVQPGDIGMHILLGPPQPAISGFGKQVFHGLIQFIFCHSHIERIVVEPDANNSAIHRLNAQAGFRYQRVLKLAHKHAYLAFLTRQRHQSLALKHTPRTRNSMNHSTDFLTTANWQHANRHLIAKAISEGCHERLFQPTTLGDDRYQIDFDAGHYRFSAERLALEHWLIEPDSIEKRSQDGTQALDAIAFIGEFQHVLGINDRQLPLYLEEIASTLRASAYKLSHGEREVDTLINADFQALEAAMSEGHPAFIANNGRIGFGQQDFNDFAPEAGSQFQVIWLAARREHCVISTSKTLSEAQLLQQELGQTQLGLFEQMLAERQLNASDYCFIPVHPWQWHNKIAMGFAADLASNDLVYLGIGEDHYQPQQSIRTLFNRNHPNRHYVKTALSILNMGFIRGLSADYMDATPAINDWIAALIEHDPVLHANGFSVLKEIAAVGYRRPQLQKWLPKGDAQHKMLSALWRESPIPKLEDTERLMTMAGLLHCGNDGRSLVVAMIQASGLPPKQWLERYLHAYLTPLLHCFYAHDLVFMPHGENLILVLENHTPKYCFMKDIAEECAVLNKDAVLAPSIARIAVDVPDELKALSIQTDIFDGFFRYLSALLHRQLDFHETEFWSSVADCILSYQASQPQLSEQFRRYDLFSDHFEHSCLNRLQLANNQQMVDLADPAGSLQFQGQLVNPIAAFGPKGEGNEAN</sequence>